<keyword evidence="2" id="KW-1185">Reference proteome</keyword>
<dbReference type="EMBL" id="JAUIZM010000005">
    <property type="protein sequence ID" value="KAK1382555.1"/>
    <property type="molecule type" value="Genomic_DNA"/>
</dbReference>
<name>A0AAD8IER2_9APIA</name>
<accession>A0AAD8IER2</accession>
<gene>
    <name evidence="1" type="ORF">POM88_020290</name>
</gene>
<reference evidence="1" key="1">
    <citation type="submission" date="2023-02" db="EMBL/GenBank/DDBJ databases">
        <title>Genome of toxic invasive species Heracleum sosnowskyi carries increased number of genes despite the absence of recent whole-genome duplications.</title>
        <authorList>
            <person name="Schelkunov M."/>
            <person name="Shtratnikova V."/>
            <person name="Makarenko M."/>
            <person name="Klepikova A."/>
            <person name="Omelchenko D."/>
            <person name="Novikova G."/>
            <person name="Obukhova E."/>
            <person name="Bogdanov V."/>
            <person name="Penin A."/>
            <person name="Logacheva M."/>
        </authorList>
    </citation>
    <scope>NUCLEOTIDE SEQUENCE</scope>
    <source>
        <strain evidence="1">Hsosn_3</strain>
        <tissue evidence="1">Leaf</tissue>
    </source>
</reference>
<evidence type="ECO:0000313" key="1">
    <source>
        <dbReference type="EMBL" id="KAK1382555.1"/>
    </source>
</evidence>
<comment type="caution">
    <text evidence="1">The sequence shown here is derived from an EMBL/GenBank/DDBJ whole genome shotgun (WGS) entry which is preliminary data.</text>
</comment>
<reference evidence="1" key="2">
    <citation type="submission" date="2023-05" db="EMBL/GenBank/DDBJ databases">
        <authorList>
            <person name="Schelkunov M.I."/>
        </authorList>
    </citation>
    <scope>NUCLEOTIDE SEQUENCE</scope>
    <source>
        <strain evidence="1">Hsosn_3</strain>
        <tissue evidence="1">Leaf</tissue>
    </source>
</reference>
<protein>
    <submittedName>
        <fullName evidence="1">Uncharacterized protein</fullName>
    </submittedName>
</protein>
<dbReference type="Proteomes" id="UP001237642">
    <property type="component" value="Unassembled WGS sequence"/>
</dbReference>
<evidence type="ECO:0000313" key="2">
    <source>
        <dbReference type="Proteomes" id="UP001237642"/>
    </source>
</evidence>
<proteinExistence type="predicted"/>
<dbReference type="AlphaFoldDB" id="A0AAD8IER2"/>
<organism evidence="1 2">
    <name type="scientific">Heracleum sosnowskyi</name>
    <dbReference type="NCBI Taxonomy" id="360622"/>
    <lineage>
        <taxon>Eukaryota</taxon>
        <taxon>Viridiplantae</taxon>
        <taxon>Streptophyta</taxon>
        <taxon>Embryophyta</taxon>
        <taxon>Tracheophyta</taxon>
        <taxon>Spermatophyta</taxon>
        <taxon>Magnoliopsida</taxon>
        <taxon>eudicotyledons</taxon>
        <taxon>Gunneridae</taxon>
        <taxon>Pentapetalae</taxon>
        <taxon>asterids</taxon>
        <taxon>campanulids</taxon>
        <taxon>Apiales</taxon>
        <taxon>Apiaceae</taxon>
        <taxon>Apioideae</taxon>
        <taxon>apioid superclade</taxon>
        <taxon>Tordylieae</taxon>
        <taxon>Tordyliinae</taxon>
        <taxon>Heracleum</taxon>
    </lineage>
</organism>
<sequence length="314" mass="37178">MDMSAFPKMLQFKQKMLPQAQLLRWANWFSQWKFEAKHIKGKNNFLPDFLSRTQRTISSVFPLIYSIQTEDLPPHIQDKVLEFTLAKKAYANLLAFQKVYIRRYNLSEGPLINLPLHPSFPFLTILTMNARPRKKGDKQLYRWLSLFGSSAFWRSNLRPEGNSINGVRGQRYIFIQFECVRRLITEEDGLIVDKKYSCKFYHHEDYSVKWPERQHKVIVCEANKIQPNMVPKGLPHDYWMNPHMLPSHYVMEIQDCQFKLSLETLSTDLHDPDHPDVRLHKRPRQRFYKKLPGQDCRILISSGSDESSDDMEET</sequence>